<dbReference type="AlphaFoldDB" id="A0A4Q0QB03"/>
<dbReference type="Pfam" id="PF10074">
    <property type="entry name" value="RovC_DNA-bd"/>
    <property type="match status" value="1"/>
</dbReference>
<gene>
    <name evidence="2" type="ORF">EAS61_34975</name>
</gene>
<dbReference type="Proteomes" id="UP000290174">
    <property type="component" value="Unassembled WGS sequence"/>
</dbReference>
<comment type="caution">
    <text evidence="2">The sequence shown here is derived from an EMBL/GenBank/DDBJ whole genome shotgun (WGS) entry which is preliminary data.</text>
</comment>
<sequence>MSTVLTICTAIGSTASNPYELDFADLPGSELREASDGWHAIVPLGGAKHRLWLRELPPGGSLVVVNLPLDRNFDVRLQAAHRFWLALERRPVGPPPLTPSIGARHRHILALRAVDGWLEGNSYRNIAQGLFGKPRIPDRGWKTHDLRSRTIRLVQQGLRLMRGGYRDLLRHKGKDSDDIS</sequence>
<proteinExistence type="predicted"/>
<dbReference type="EMBL" id="RKMK01000053">
    <property type="protein sequence ID" value="RXG85864.1"/>
    <property type="molecule type" value="Genomic_DNA"/>
</dbReference>
<dbReference type="InterPro" id="IPR018754">
    <property type="entry name" value="RovC-like_DNA-bd"/>
</dbReference>
<organism evidence="2 3">
    <name type="scientific">Bradyrhizobium zhanjiangense</name>
    <dbReference type="NCBI Taxonomy" id="1325107"/>
    <lineage>
        <taxon>Bacteria</taxon>
        <taxon>Pseudomonadati</taxon>
        <taxon>Pseudomonadota</taxon>
        <taxon>Alphaproteobacteria</taxon>
        <taxon>Hyphomicrobiales</taxon>
        <taxon>Nitrobacteraceae</taxon>
        <taxon>Bradyrhizobium</taxon>
    </lineage>
</organism>
<protein>
    <submittedName>
        <fullName evidence="2">DUF2285 domain-containing protein</fullName>
    </submittedName>
</protein>
<feature type="domain" description="T6SS Transcription factor RovC-like DNA binding" evidence="1">
    <location>
        <begin position="67"/>
        <end position="170"/>
    </location>
</feature>
<name>A0A4Q0QB03_9BRAD</name>
<evidence type="ECO:0000259" key="1">
    <source>
        <dbReference type="Pfam" id="PF10074"/>
    </source>
</evidence>
<reference evidence="2 3" key="1">
    <citation type="submission" date="2018-11" db="EMBL/GenBank/DDBJ databases">
        <title>Bradyrhizobium sp. nov., isolated from effective nodules of peanut in China.</title>
        <authorList>
            <person name="Li Y."/>
        </authorList>
    </citation>
    <scope>NUCLEOTIDE SEQUENCE [LARGE SCALE GENOMIC DNA]</scope>
    <source>
        <strain evidence="2 3">CCBAU 51770</strain>
    </source>
</reference>
<evidence type="ECO:0000313" key="2">
    <source>
        <dbReference type="EMBL" id="RXG85864.1"/>
    </source>
</evidence>
<evidence type="ECO:0000313" key="3">
    <source>
        <dbReference type="Proteomes" id="UP000290174"/>
    </source>
</evidence>
<accession>A0A4Q0QB03</accession>